<reference evidence="4" key="1">
    <citation type="submission" date="2022-11" db="UniProtKB">
        <authorList>
            <consortium name="WormBaseParasite"/>
        </authorList>
    </citation>
    <scope>IDENTIFICATION</scope>
</reference>
<feature type="signal peptide" evidence="2">
    <location>
        <begin position="1"/>
        <end position="38"/>
    </location>
</feature>
<dbReference type="AlphaFoldDB" id="A0A914WNM7"/>
<keyword evidence="2" id="KW-0732">Signal</keyword>
<evidence type="ECO:0000313" key="4">
    <source>
        <dbReference type="WBParaSite" id="PSAMB.scaffold483size49677.g6284.t1"/>
    </source>
</evidence>
<evidence type="ECO:0000313" key="3">
    <source>
        <dbReference type="Proteomes" id="UP000887566"/>
    </source>
</evidence>
<organism evidence="3 4">
    <name type="scientific">Plectus sambesii</name>
    <dbReference type="NCBI Taxonomy" id="2011161"/>
    <lineage>
        <taxon>Eukaryota</taxon>
        <taxon>Metazoa</taxon>
        <taxon>Ecdysozoa</taxon>
        <taxon>Nematoda</taxon>
        <taxon>Chromadorea</taxon>
        <taxon>Plectida</taxon>
        <taxon>Plectina</taxon>
        <taxon>Plectoidea</taxon>
        <taxon>Plectidae</taxon>
        <taxon>Plectus</taxon>
    </lineage>
</organism>
<protein>
    <submittedName>
        <fullName evidence="4">Uncharacterized protein</fullName>
    </submittedName>
</protein>
<keyword evidence="3" id="KW-1185">Reference proteome</keyword>
<name>A0A914WNM7_9BILA</name>
<evidence type="ECO:0000256" key="2">
    <source>
        <dbReference type="SAM" id="SignalP"/>
    </source>
</evidence>
<accession>A0A914WNM7</accession>
<sequence length="342" mass="37300">MRPTSALSSAFLRPTSVCCLFSLLLAVLIGSGAQLVDAKPSSANQLRHRRNLPSNGGVPSVGNCTGCIDRRTMADLRIEQIKKELLEKLGFQRVPQVQPSWGSLPPIGRNNPTVARLLREASHGQAGGRQRDGYMSEEPYLEEEEEQRPEKTYVFARKYFERLSPIVVVESVGRSVRRDGRTDGRTTTVGGQWLERANTVHLGRSRRGLLCTVRRGRNADGCLPGCGLAKQIRAGIVVLLVCHSTERGGRADSGGSSRLGYSAPERRSPSRRRRSSMSAQNAIIARSDNARAICCATLDQRQVVLSLSFLACPPILAPAPIVLSVDKQTSAQIPPQANKRAQ</sequence>
<dbReference type="Proteomes" id="UP000887566">
    <property type="component" value="Unplaced"/>
</dbReference>
<feature type="compositionally biased region" description="Low complexity" evidence="1">
    <location>
        <begin position="253"/>
        <end position="263"/>
    </location>
</feature>
<dbReference type="WBParaSite" id="PSAMB.scaffold483size49677.g6284.t1">
    <property type="protein sequence ID" value="PSAMB.scaffold483size49677.g6284.t1"/>
    <property type="gene ID" value="PSAMB.scaffold483size49677.g6284"/>
</dbReference>
<feature type="region of interest" description="Disordered" evidence="1">
    <location>
        <begin position="247"/>
        <end position="280"/>
    </location>
</feature>
<evidence type="ECO:0000256" key="1">
    <source>
        <dbReference type="SAM" id="MobiDB-lite"/>
    </source>
</evidence>
<feature type="chain" id="PRO_5036765375" evidence="2">
    <location>
        <begin position="39"/>
        <end position="342"/>
    </location>
</feature>
<proteinExistence type="predicted"/>